<proteinExistence type="inferred from homology"/>
<accession>A0A4S2LVK5</accession>
<dbReference type="AlphaFoldDB" id="A0A4S2LVK5"/>
<keyword evidence="3" id="KW-0509">mRNA transport</keyword>
<gene>
    <name evidence="9" type="ORF">CRM22_004780</name>
</gene>
<evidence type="ECO:0000256" key="1">
    <source>
        <dbReference type="ARBA" id="ARBA00009510"/>
    </source>
</evidence>
<comment type="subunit">
    <text evidence="8">Part of the nuclear pore complex (NPC).</text>
</comment>
<evidence type="ECO:0000256" key="2">
    <source>
        <dbReference type="ARBA" id="ARBA00022448"/>
    </source>
</evidence>
<evidence type="ECO:0000256" key="3">
    <source>
        <dbReference type="ARBA" id="ARBA00022816"/>
    </source>
</evidence>
<evidence type="ECO:0000256" key="7">
    <source>
        <dbReference type="ARBA" id="ARBA00023242"/>
    </source>
</evidence>
<sequence length="208" mass="24292">SVHKMNITASQSFERSIYEQEPVHPMESMLLESWCDIERTPYISVNTTTLIDEDPEVFDGSFLFSQFHDQWRMSVNTPIDVPLKYSGLCELAVRRLPKFGTRVVYPEGFPNAKNIIELLTLEKHTWTLVAALYGDRLESELRGWVDTSAADFMAVRHSEREIAKLLYERDSGLREAQMLVDWLERRVREHIAEVAERYECLFNQTATW</sequence>
<evidence type="ECO:0000256" key="8">
    <source>
        <dbReference type="RuleBase" id="RU365072"/>
    </source>
</evidence>
<comment type="function">
    <text evidence="8">Functions as a component of the nuclear pore complex (NPC).</text>
</comment>
<dbReference type="OrthoDB" id="3098at2759"/>
<keyword evidence="2 8" id="KW-0813">Transport</keyword>
<dbReference type="InterPro" id="IPR007252">
    <property type="entry name" value="Nup84/Nup107"/>
</dbReference>
<feature type="non-terminal residue" evidence="9">
    <location>
        <position position="1"/>
    </location>
</feature>
<dbReference type="PANTHER" id="PTHR13003:SF2">
    <property type="entry name" value="NUCLEAR PORE COMPLEX PROTEIN NUP107"/>
    <property type="match status" value="1"/>
</dbReference>
<dbReference type="GO" id="GO:0000973">
    <property type="term" value="P:post-transcriptional tethering of RNA polymerase II gene DNA at nuclear periphery"/>
    <property type="evidence" value="ECO:0007669"/>
    <property type="project" value="TreeGrafter"/>
</dbReference>
<organism evidence="9 10">
    <name type="scientific">Opisthorchis felineus</name>
    <dbReference type="NCBI Taxonomy" id="147828"/>
    <lineage>
        <taxon>Eukaryota</taxon>
        <taxon>Metazoa</taxon>
        <taxon>Spiralia</taxon>
        <taxon>Lophotrochozoa</taxon>
        <taxon>Platyhelminthes</taxon>
        <taxon>Trematoda</taxon>
        <taxon>Digenea</taxon>
        <taxon>Opisthorchiida</taxon>
        <taxon>Opisthorchiata</taxon>
        <taxon>Opisthorchiidae</taxon>
        <taxon>Opisthorchis</taxon>
    </lineage>
</organism>
<dbReference type="GO" id="GO:0017056">
    <property type="term" value="F:structural constituent of nuclear pore"/>
    <property type="evidence" value="ECO:0007669"/>
    <property type="project" value="UniProtKB-UniRule"/>
</dbReference>
<dbReference type="GO" id="GO:0031080">
    <property type="term" value="C:nuclear pore outer ring"/>
    <property type="evidence" value="ECO:0007669"/>
    <property type="project" value="TreeGrafter"/>
</dbReference>
<dbReference type="Proteomes" id="UP000308267">
    <property type="component" value="Unassembled WGS sequence"/>
</dbReference>
<dbReference type="PANTHER" id="PTHR13003">
    <property type="entry name" value="NUP107-RELATED"/>
    <property type="match status" value="1"/>
</dbReference>
<evidence type="ECO:0000256" key="4">
    <source>
        <dbReference type="ARBA" id="ARBA00022927"/>
    </source>
</evidence>
<evidence type="ECO:0000256" key="6">
    <source>
        <dbReference type="ARBA" id="ARBA00023132"/>
    </source>
</evidence>
<reference evidence="9 10" key="1">
    <citation type="journal article" date="2019" name="BMC Genomics">
        <title>New insights from Opisthorchis felineus genome: update on genomics of the epidemiologically important liver flukes.</title>
        <authorList>
            <person name="Ershov N.I."/>
            <person name="Mordvinov V.A."/>
            <person name="Prokhortchouk E.B."/>
            <person name="Pakharukova M.Y."/>
            <person name="Gunbin K.V."/>
            <person name="Ustyantsev K."/>
            <person name="Genaev M.A."/>
            <person name="Blinov A.G."/>
            <person name="Mazur A."/>
            <person name="Boulygina E."/>
            <person name="Tsygankova S."/>
            <person name="Khrameeva E."/>
            <person name="Chekanov N."/>
            <person name="Fan G."/>
            <person name="Xiao A."/>
            <person name="Zhang H."/>
            <person name="Xu X."/>
            <person name="Yang H."/>
            <person name="Solovyev V."/>
            <person name="Lee S.M."/>
            <person name="Liu X."/>
            <person name="Afonnikov D.A."/>
            <person name="Skryabin K.G."/>
        </authorList>
    </citation>
    <scope>NUCLEOTIDE SEQUENCE [LARGE SCALE GENOMIC DNA]</scope>
    <source>
        <strain evidence="9">AK-0245</strain>
        <tissue evidence="9">Whole organism</tissue>
    </source>
</reference>
<comment type="subcellular location">
    <subcellularLocation>
        <location evidence="8">Nucleus</location>
        <location evidence="8">Nuclear pore complex</location>
    </subcellularLocation>
    <subcellularLocation>
        <location evidence="8">Nucleus membrane</location>
    </subcellularLocation>
</comment>
<dbReference type="GO" id="GO:0006406">
    <property type="term" value="P:mRNA export from nucleus"/>
    <property type="evidence" value="ECO:0007669"/>
    <property type="project" value="TreeGrafter"/>
</dbReference>
<dbReference type="GO" id="GO:0031965">
    <property type="term" value="C:nuclear membrane"/>
    <property type="evidence" value="ECO:0007669"/>
    <property type="project" value="UniProtKB-SubCell"/>
</dbReference>
<comment type="similarity">
    <text evidence="1 8">Belongs to the nucleoporin Nup84/Nup107 family.</text>
</comment>
<keyword evidence="5 8" id="KW-0811">Translocation</keyword>
<keyword evidence="10" id="KW-1185">Reference proteome</keyword>
<dbReference type="STRING" id="147828.A0A4S2LVK5"/>
<evidence type="ECO:0000313" key="10">
    <source>
        <dbReference type="Proteomes" id="UP000308267"/>
    </source>
</evidence>
<evidence type="ECO:0000256" key="5">
    <source>
        <dbReference type="ARBA" id="ARBA00023010"/>
    </source>
</evidence>
<dbReference type="EMBL" id="SJOL01006415">
    <property type="protein sequence ID" value="TGZ67476.1"/>
    <property type="molecule type" value="Genomic_DNA"/>
</dbReference>
<dbReference type="GO" id="GO:0006606">
    <property type="term" value="P:protein import into nucleus"/>
    <property type="evidence" value="ECO:0007669"/>
    <property type="project" value="TreeGrafter"/>
</dbReference>
<keyword evidence="6 8" id="KW-0906">Nuclear pore complex</keyword>
<evidence type="ECO:0000313" key="9">
    <source>
        <dbReference type="EMBL" id="TGZ67476.1"/>
    </source>
</evidence>
<keyword evidence="4" id="KW-0653">Protein transport</keyword>
<keyword evidence="7 8" id="KW-0539">Nucleus</keyword>
<name>A0A4S2LVK5_OPIFE</name>
<dbReference type="Pfam" id="PF04121">
    <property type="entry name" value="Nup84_Nup100"/>
    <property type="match status" value="1"/>
</dbReference>
<keyword evidence="8" id="KW-0472">Membrane</keyword>
<comment type="caution">
    <text evidence="9">The sequence shown here is derived from an EMBL/GenBank/DDBJ whole genome shotgun (WGS) entry which is preliminary data.</text>
</comment>
<protein>
    <recommendedName>
        <fullName evidence="8">Nuclear pore complex protein</fullName>
    </recommendedName>
</protein>